<accession>A9FAJ9</accession>
<feature type="compositionally biased region" description="Low complexity" evidence="1">
    <location>
        <begin position="37"/>
        <end position="51"/>
    </location>
</feature>
<dbReference type="BioCyc" id="SCEL448385:SCE_RS39640-MONOMER"/>
<dbReference type="eggNOG" id="ENOG50308EE">
    <property type="taxonomic scope" value="Bacteria"/>
</dbReference>
<organism evidence="2 3">
    <name type="scientific">Sorangium cellulosum (strain So ce56)</name>
    <name type="common">Polyangium cellulosum (strain So ce56)</name>
    <dbReference type="NCBI Taxonomy" id="448385"/>
    <lineage>
        <taxon>Bacteria</taxon>
        <taxon>Pseudomonadati</taxon>
        <taxon>Myxococcota</taxon>
        <taxon>Polyangia</taxon>
        <taxon>Polyangiales</taxon>
        <taxon>Polyangiaceae</taxon>
        <taxon>Sorangium</taxon>
    </lineage>
</organism>
<feature type="compositionally biased region" description="Gly residues" evidence="1">
    <location>
        <begin position="61"/>
        <end position="70"/>
    </location>
</feature>
<evidence type="ECO:0008006" key="4">
    <source>
        <dbReference type="Google" id="ProtNLM"/>
    </source>
</evidence>
<dbReference type="Gene3D" id="1.25.40.10">
    <property type="entry name" value="Tetratricopeptide repeat domain"/>
    <property type="match status" value="1"/>
</dbReference>
<sequence>MAMSDPGEKARALLKAARADGLAPSDKARLRAALAGKLAVGAPQEPSGEAPTSPPPPLAGSGEGGVLSGNAAGGVLSGKVIAAGALIGAVAFAGGFFTGRATVDVPPPASAAPPASAPAVTPRAAPPPAVTPLAVTPPAAPPDAAPEPTAAPPPSRAARAVAPAPPRPLDPGAEDAARAPSTGGGEREPARPRGGQPATPSTLAAEMALLREAQDAVRDGDPSAALDRLDDLGARFPEGQLREERMAARVLALCAAGRAPEARAEAERLLGEAPGSVHMGRVRASCAFRENLD</sequence>
<keyword evidence="3" id="KW-1185">Reference proteome</keyword>
<evidence type="ECO:0000313" key="3">
    <source>
        <dbReference type="Proteomes" id="UP000002139"/>
    </source>
</evidence>
<dbReference type="AlphaFoldDB" id="A9FAJ9"/>
<reference evidence="2 3" key="1">
    <citation type="journal article" date="2007" name="Nat. Biotechnol.">
        <title>Complete genome sequence of the myxobacterium Sorangium cellulosum.</title>
        <authorList>
            <person name="Schneiker S."/>
            <person name="Perlova O."/>
            <person name="Kaiser O."/>
            <person name="Gerth K."/>
            <person name="Alici A."/>
            <person name="Altmeyer M.O."/>
            <person name="Bartels D."/>
            <person name="Bekel T."/>
            <person name="Beyer S."/>
            <person name="Bode E."/>
            <person name="Bode H.B."/>
            <person name="Bolten C.J."/>
            <person name="Choudhuri J.V."/>
            <person name="Doss S."/>
            <person name="Elnakady Y.A."/>
            <person name="Frank B."/>
            <person name="Gaigalat L."/>
            <person name="Goesmann A."/>
            <person name="Groeger C."/>
            <person name="Gross F."/>
            <person name="Jelsbak L."/>
            <person name="Jelsbak L."/>
            <person name="Kalinowski J."/>
            <person name="Kegler C."/>
            <person name="Knauber T."/>
            <person name="Konietzny S."/>
            <person name="Kopp M."/>
            <person name="Krause L."/>
            <person name="Krug D."/>
            <person name="Linke B."/>
            <person name="Mahmud T."/>
            <person name="Martinez-Arias R."/>
            <person name="McHardy A.C."/>
            <person name="Merai M."/>
            <person name="Meyer F."/>
            <person name="Mormann S."/>
            <person name="Munoz-Dorado J."/>
            <person name="Perez J."/>
            <person name="Pradella S."/>
            <person name="Rachid S."/>
            <person name="Raddatz G."/>
            <person name="Rosenau F."/>
            <person name="Rueckert C."/>
            <person name="Sasse F."/>
            <person name="Scharfe M."/>
            <person name="Schuster S.C."/>
            <person name="Suen G."/>
            <person name="Treuner-Lange A."/>
            <person name="Velicer G.J."/>
            <person name="Vorholter F.-J."/>
            <person name="Weissman K.J."/>
            <person name="Welch R.D."/>
            <person name="Wenzel S.C."/>
            <person name="Whitworth D.E."/>
            <person name="Wilhelm S."/>
            <person name="Wittmann C."/>
            <person name="Bloecker H."/>
            <person name="Puehler A."/>
            <person name="Mueller R."/>
        </authorList>
    </citation>
    <scope>NUCLEOTIDE SEQUENCE [LARGE SCALE GENOMIC DNA]</scope>
    <source>
        <strain evidence="3">So ce56</strain>
    </source>
</reference>
<dbReference type="KEGG" id="scl:sce7742"/>
<name>A9FAJ9_SORC5</name>
<evidence type="ECO:0000256" key="1">
    <source>
        <dbReference type="SAM" id="MobiDB-lite"/>
    </source>
</evidence>
<proteinExistence type="predicted"/>
<dbReference type="STRING" id="448385.sce7742"/>
<dbReference type="EMBL" id="AM746676">
    <property type="protein sequence ID" value="CAN97911.1"/>
    <property type="molecule type" value="Genomic_DNA"/>
</dbReference>
<evidence type="ECO:0000313" key="2">
    <source>
        <dbReference type="EMBL" id="CAN97911.1"/>
    </source>
</evidence>
<protein>
    <recommendedName>
        <fullName evidence="4">Tetratricopeptide repeat protein</fullName>
    </recommendedName>
</protein>
<feature type="region of interest" description="Disordered" evidence="1">
    <location>
        <begin position="108"/>
        <end position="203"/>
    </location>
</feature>
<feature type="region of interest" description="Disordered" evidence="1">
    <location>
        <begin position="37"/>
        <end position="70"/>
    </location>
</feature>
<feature type="compositionally biased region" description="Pro residues" evidence="1">
    <location>
        <begin position="138"/>
        <end position="155"/>
    </location>
</feature>
<dbReference type="InterPro" id="IPR011990">
    <property type="entry name" value="TPR-like_helical_dom_sf"/>
</dbReference>
<dbReference type="Proteomes" id="UP000002139">
    <property type="component" value="Chromosome"/>
</dbReference>
<gene>
    <name evidence="2" type="ordered locus">sce7742</name>
</gene>
<dbReference type="HOGENOM" id="CLU_949641_0_0_7"/>
<feature type="compositionally biased region" description="Low complexity" evidence="1">
    <location>
        <begin position="112"/>
        <end position="123"/>
    </location>
</feature>